<reference evidence="3 4" key="1">
    <citation type="submission" date="2024-01" db="EMBL/GenBank/DDBJ databases">
        <title>The complete chloroplast genome sequence of Lithospermum erythrorhizon: insights into the phylogenetic relationship among Boraginaceae species and the maternal lineages of purple gromwells.</title>
        <authorList>
            <person name="Okada T."/>
            <person name="Watanabe K."/>
        </authorList>
    </citation>
    <scope>NUCLEOTIDE SEQUENCE [LARGE SCALE GENOMIC DNA]</scope>
</reference>
<feature type="region of interest" description="Disordered" evidence="1">
    <location>
        <begin position="464"/>
        <end position="490"/>
    </location>
</feature>
<feature type="domain" description="DUF4283" evidence="2">
    <location>
        <begin position="72"/>
        <end position="153"/>
    </location>
</feature>
<dbReference type="Proteomes" id="UP001454036">
    <property type="component" value="Unassembled WGS sequence"/>
</dbReference>
<dbReference type="PANTHER" id="PTHR31286:SF179">
    <property type="entry name" value="RNASE H TYPE-1 DOMAIN-CONTAINING PROTEIN"/>
    <property type="match status" value="1"/>
</dbReference>
<gene>
    <name evidence="3" type="ORF">LIER_43207</name>
</gene>
<evidence type="ECO:0000313" key="3">
    <source>
        <dbReference type="EMBL" id="GAA0153092.1"/>
    </source>
</evidence>
<feature type="compositionally biased region" description="Basic and acidic residues" evidence="1">
    <location>
        <begin position="1"/>
        <end position="16"/>
    </location>
</feature>
<dbReference type="InterPro" id="IPR040256">
    <property type="entry name" value="At4g02000-like"/>
</dbReference>
<dbReference type="EMBL" id="BAABME010033503">
    <property type="protein sequence ID" value="GAA0153092.1"/>
    <property type="molecule type" value="Genomic_DNA"/>
</dbReference>
<dbReference type="Pfam" id="PF14111">
    <property type="entry name" value="DUF4283"/>
    <property type="match status" value="1"/>
</dbReference>
<dbReference type="AlphaFoldDB" id="A0AAV3PQ95"/>
<evidence type="ECO:0000313" key="4">
    <source>
        <dbReference type="Proteomes" id="UP001454036"/>
    </source>
</evidence>
<dbReference type="InterPro" id="IPR025558">
    <property type="entry name" value="DUF4283"/>
</dbReference>
<organism evidence="3 4">
    <name type="scientific">Lithospermum erythrorhizon</name>
    <name type="common">Purple gromwell</name>
    <name type="synonym">Lithospermum officinale var. erythrorhizon</name>
    <dbReference type="NCBI Taxonomy" id="34254"/>
    <lineage>
        <taxon>Eukaryota</taxon>
        <taxon>Viridiplantae</taxon>
        <taxon>Streptophyta</taxon>
        <taxon>Embryophyta</taxon>
        <taxon>Tracheophyta</taxon>
        <taxon>Spermatophyta</taxon>
        <taxon>Magnoliopsida</taxon>
        <taxon>eudicotyledons</taxon>
        <taxon>Gunneridae</taxon>
        <taxon>Pentapetalae</taxon>
        <taxon>asterids</taxon>
        <taxon>lamiids</taxon>
        <taxon>Boraginales</taxon>
        <taxon>Boraginaceae</taxon>
        <taxon>Boraginoideae</taxon>
        <taxon>Lithospermeae</taxon>
        <taxon>Lithospermum</taxon>
    </lineage>
</organism>
<feature type="region of interest" description="Disordered" evidence="1">
    <location>
        <begin position="1"/>
        <end position="21"/>
    </location>
</feature>
<proteinExistence type="predicted"/>
<feature type="region of interest" description="Disordered" evidence="1">
    <location>
        <begin position="418"/>
        <end position="439"/>
    </location>
</feature>
<feature type="compositionally biased region" description="Polar residues" evidence="1">
    <location>
        <begin position="477"/>
        <end position="487"/>
    </location>
</feature>
<dbReference type="PANTHER" id="PTHR31286">
    <property type="entry name" value="GLYCINE-RICH CELL WALL STRUCTURAL PROTEIN 1.8-LIKE"/>
    <property type="match status" value="1"/>
</dbReference>
<comment type="caution">
    <text evidence="3">The sequence shown here is derived from an EMBL/GenBank/DDBJ whole genome shotgun (WGS) entry which is preliminary data.</text>
</comment>
<name>A0AAV3PQ95_LITER</name>
<evidence type="ECO:0000256" key="1">
    <source>
        <dbReference type="SAM" id="MobiDB-lite"/>
    </source>
</evidence>
<protein>
    <recommendedName>
        <fullName evidence="2">DUF4283 domain-containing protein</fullName>
    </recommendedName>
</protein>
<accession>A0AAV3PQ95</accession>
<evidence type="ECO:0000259" key="2">
    <source>
        <dbReference type="Pfam" id="PF14111"/>
    </source>
</evidence>
<sequence>MADGEAAVKDPPEKSGAEMLKPTPSFSQVLQGSFKTSVQGIDSDSYTLKPISMHQGKPSVLFKLSEKQTLVENLNYVLVGKLSHGRPKFSIIKEFFAGLKLQGQYNVSLFDNKHIFIELALKVDYIRIWMKLIWFIQHFPLRIFRWDVDFSPNKESVFAPVWIRIEGLPLYLFDAASLWSIANAIGKPLRIDPYNLSRTKLNSARVCVELNVTAPLVDSIWITFEDDASKAILDGFWVKVVYDVVPQYCSGCSHIGHAVEVCKRLKKGALYDQFAQKGGEARNAHQVFDRLSQPAHNAHQVFDRLPQPGHNALYGVQSAVHYGKRLGRKEMVSNVWKAKQHVSDALASEERREVDNQPTIGDARDNVHHQIAAHVVGPLLVQNSYNTQLEDKTEQLTIAKEIPFEPISLVADQVLDNLPQRGKSPKSAQSEVHSFPLNGKAESFQEVSQLEEESVEAKVFDKLTQSSPQSDPPLGNSDENINLNNEMQPFGSPKVTQITAMEGNKGEPHVIFAEVQFDVQNKSQEQGIGNETTSTPLVDIEKLSCKENKTLALELDNNASKMDSQVKCFLKYVDDLKKKIDNADSTTISRIASSPSTKAFLKTQVKHRTFSPLSMADLVEQVDSQDSYYEHSKNVKGVGDIGNEPPVTVLPKLCYEQVSKQKTWSSTVQIAHLREGPGIVKTALLQLKDKTRIPTRGQGLPFDDNG</sequence>
<keyword evidence="4" id="KW-1185">Reference proteome</keyword>